<dbReference type="FunFam" id="3.40.50.300:FF:001091">
    <property type="entry name" value="Probable disease resistance protein At1g61300"/>
    <property type="match status" value="1"/>
</dbReference>
<evidence type="ECO:0000259" key="8">
    <source>
        <dbReference type="Pfam" id="PF00931"/>
    </source>
</evidence>
<dbReference type="OrthoDB" id="7451790at2759"/>
<proteinExistence type="inferred from homology"/>
<feature type="domain" description="Disease resistance N-terminal" evidence="9">
    <location>
        <begin position="7"/>
        <end position="98"/>
    </location>
</feature>
<comment type="similarity">
    <text evidence="1">Belongs to the disease resistance NB-LRR family.</text>
</comment>
<dbReference type="PANTHER" id="PTHR23155">
    <property type="entry name" value="DISEASE RESISTANCE PROTEIN RP"/>
    <property type="match status" value="1"/>
</dbReference>
<accession>A0A8J5WI01</accession>
<dbReference type="InterPro" id="IPR038005">
    <property type="entry name" value="RX-like_CC"/>
</dbReference>
<dbReference type="GO" id="GO:0043531">
    <property type="term" value="F:ADP binding"/>
    <property type="evidence" value="ECO:0007669"/>
    <property type="project" value="InterPro"/>
</dbReference>
<evidence type="ECO:0000256" key="5">
    <source>
        <dbReference type="ARBA" id="ARBA00022821"/>
    </source>
</evidence>
<evidence type="ECO:0000259" key="10">
    <source>
        <dbReference type="Pfam" id="PF23598"/>
    </source>
</evidence>
<keyword evidence="12" id="KW-1185">Reference proteome</keyword>
<protein>
    <submittedName>
        <fullName evidence="11">Uncharacterized protein</fullName>
    </submittedName>
</protein>
<feature type="coiled-coil region" evidence="7">
    <location>
        <begin position="16"/>
        <end position="53"/>
    </location>
</feature>
<dbReference type="FunFam" id="1.10.10.10:FF:000322">
    <property type="entry name" value="Probable disease resistance protein At1g63360"/>
    <property type="match status" value="1"/>
</dbReference>
<keyword evidence="5" id="KW-0611">Plant defense</keyword>
<dbReference type="GO" id="GO:0042742">
    <property type="term" value="P:defense response to bacterium"/>
    <property type="evidence" value="ECO:0007669"/>
    <property type="project" value="UniProtKB-ARBA"/>
</dbReference>
<sequence length="854" mass="98003">MEFAIEAMGKLLNKVCEQLKEEYDLQENVKEDIMKLKKELESMQVALEKISDVPSDQLDMQTKIWAREVRELAYNIEDNIDTFMLRVDGPETTEKNSFRWLIDKCRTSLSKVKIRHRIANNIKELMSQVKEVQELRDRYKTDNVVAKLPTRVDPRLLSLYENVTQLVGIDKARDDIIEMLSMGDEASKKLKIVSIVGFGGLGKTTLAKAVFEELKVKFDSFGFVPIGQKPNIKKVLNDILIELDKDNDQNSDTTSQRDERQLIDKLQKCLNNKRYLIVIDDVWETSQFWEYIKISLVDNVCGSRVITTTRSSEVAKEVTKEVGVVYEMAALSEDYSKKLFYSRIFGPDYICPSDNQSVVAAEMILKKCGGIPLSIITISSLLVDKPTEDWSDMYNTIGFGPAEQNDVVKNTKLIISYSYYDMPSYLRRCLLYLSIYPEDYLIKKEPLIWKWIGEGFVDEKQGKGLFKVGDMYFTELINRNMIQSTPYYFDGIIVEGCRVHDMVLDLIHDKVVRVLALEGCDVGGLLNLKHIGKLHQLRYLRLKDTRVVELPMEIGNLLHLQALDIISTSLTALPVTIGQLRKLMRLQIIDLRRRMRFPSGLLGKLLSLQELNLDLCSLSVDYTGPNFLRDVGKLTALKKLKFALHLLVDEGSVKTFVESLKGFHGIEMLEIVLSGYTMSFSEGWEPRQLRMFRLNDTELPRLPAWINSRCVPHLSIIYIKVDSVEARDLDMLARLPSLHILRLYINGRFSWTVEGGRLFPHLIRCDTNIELKFLHGAMPMLKDLTFWVQLSVDGAVSDNGLGNLPMLKFVEVSLLCEGATGSRQKEEAEAALRRAHPNHPRIRLRHRDTEIRYH</sequence>
<dbReference type="Proteomes" id="UP000729402">
    <property type="component" value="Unassembled WGS sequence"/>
</dbReference>
<keyword evidence="2" id="KW-0433">Leucine-rich repeat</keyword>
<dbReference type="InterPro" id="IPR002182">
    <property type="entry name" value="NB-ARC"/>
</dbReference>
<dbReference type="GO" id="GO:0009626">
    <property type="term" value="P:plant-type hypersensitive response"/>
    <property type="evidence" value="ECO:0007669"/>
    <property type="project" value="UniProtKB-ARBA"/>
</dbReference>
<comment type="caution">
    <text evidence="11">The sequence shown here is derived from an EMBL/GenBank/DDBJ whole genome shotgun (WGS) entry which is preliminary data.</text>
</comment>
<evidence type="ECO:0000259" key="9">
    <source>
        <dbReference type="Pfam" id="PF18052"/>
    </source>
</evidence>
<dbReference type="Pfam" id="PF18052">
    <property type="entry name" value="Rx_N"/>
    <property type="match status" value="1"/>
</dbReference>
<dbReference type="InterPro" id="IPR055414">
    <property type="entry name" value="LRR_R13L4/SHOC2-like"/>
</dbReference>
<reference evidence="11" key="1">
    <citation type="journal article" date="2021" name="bioRxiv">
        <title>Whole Genome Assembly and Annotation of Northern Wild Rice, Zizania palustris L., Supports a Whole Genome Duplication in the Zizania Genus.</title>
        <authorList>
            <person name="Haas M."/>
            <person name="Kono T."/>
            <person name="Macchietto M."/>
            <person name="Millas R."/>
            <person name="McGilp L."/>
            <person name="Shao M."/>
            <person name="Duquette J."/>
            <person name="Hirsch C.N."/>
            <person name="Kimball J."/>
        </authorList>
    </citation>
    <scope>NUCLEOTIDE SEQUENCE</scope>
    <source>
        <tissue evidence="11">Fresh leaf tissue</tissue>
    </source>
</reference>
<evidence type="ECO:0000256" key="1">
    <source>
        <dbReference type="ARBA" id="ARBA00008894"/>
    </source>
</evidence>
<gene>
    <name evidence="11" type="ORF">GUJ93_ZPchr0011g28046</name>
</gene>
<dbReference type="GO" id="GO:0002758">
    <property type="term" value="P:innate immune response-activating signaling pathway"/>
    <property type="evidence" value="ECO:0007669"/>
    <property type="project" value="UniProtKB-ARBA"/>
</dbReference>
<evidence type="ECO:0000313" key="12">
    <source>
        <dbReference type="Proteomes" id="UP000729402"/>
    </source>
</evidence>
<name>A0A8J5WI01_ZIZPA</name>
<dbReference type="Pfam" id="PF00931">
    <property type="entry name" value="NB-ARC"/>
    <property type="match status" value="1"/>
</dbReference>
<feature type="coiled-coil region" evidence="7">
    <location>
        <begin position="115"/>
        <end position="142"/>
    </location>
</feature>
<evidence type="ECO:0000256" key="2">
    <source>
        <dbReference type="ARBA" id="ARBA00022614"/>
    </source>
</evidence>
<dbReference type="PANTHER" id="PTHR23155:SF1116">
    <property type="entry name" value="OS12G0273300 PROTEIN"/>
    <property type="match status" value="1"/>
</dbReference>
<feature type="domain" description="NB-ARC" evidence="8">
    <location>
        <begin position="173"/>
        <end position="344"/>
    </location>
</feature>
<dbReference type="EMBL" id="JAAALK010000081">
    <property type="protein sequence ID" value="KAG8090605.1"/>
    <property type="molecule type" value="Genomic_DNA"/>
</dbReference>
<dbReference type="AlphaFoldDB" id="A0A8J5WI01"/>
<dbReference type="InterPro" id="IPR041118">
    <property type="entry name" value="Rx_N"/>
</dbReference>
<evidence type="ECO:0000256" key="3">
    <source>
        <dbReference type="ARBA" id="ARBA00022737"/>
    </source>
</evidence>
<evidence type="ECO:0000256" key="4">
    <source>
        <dbReference type="ARBA" id="ARBA00022741"/>
    </source>
</evidence>
<dbReference type="Pfam" id="PF23598">
    <property type="entry name" value="LRR_14"/>
    <property type="match status" value="1"/>
</dbReference>
<feature type="domain" description="Disease resistance R13L4/SHOC-2-like LRR" evidence="10">
    <location>
        <begin position="499"/>
        <end position="842"/>
    </location>
</feature>
<organism evidence="11 12">
    <name type="scientific">Zizania palustris</name>
    <name type="common">Northern wild rice</name>
    <dbReference type="NCBI Taxonomy" id="103762"/>
    <lineage>
        <taxon>Eukaryota</taxon>
        <taxon>Viridiplantae</taxon>
        <taxon>Streptophyta</taxon>
        <taxon>Embryophyta</taxon>
        <taxon>Tracheophyta</taxon>
        <taxon>Spermatophyta</taxon>
        <taxon>Magnoliopsida</taxon>
        <taxon>Liliopsida</taxon>
        <taxon>Poales</taxon>
        <taxon>Poaceae</taxon>
        <taxon>BOP clade</taxon>
        <taxon>Oryzoideae</taxon>
        <taxon>Oryzeae</taxon>
        <taxon>Zizaniinae</taxon>
        <taxon>Zizania</taxon>
    </lineage>
</organism>
<dbReference type="CDD" id="cd14798">
    <property type="entry name" value="RX-CC_like"/>
    <property type="match status" value="1"/>
</dbReference>
<keyword evidence="6 7" id="KW-0175">Coiled coil</keyword>
<keyword evidence="3" id="KW-0677">Repeat</keyword>
<reference evidence="11" key="2">
    <citation type="submission" date="2021-02" db="EMBL/GenBank/DDBJ databases">
        <authorList>
            <person name="Kimball J.A."/>
            <person name="Haas M.W."/>
            <person name="Macchietto M."/>
            <person name="Kono T."/>
            <person name="Duquette J."/>
            <person name="Shao M."/>
        </authorList>
    </citation>
    <scope>NUCLEOTIDE SEQUENCE</scope>
    <source>
        <tissue evidence="11">Fresh leaf tissue</tissue>
    </source>
</reference>
<dbReference type="InterPro" id="IPR044974">
    <property type="entry name" value="Disease_R_plants"/>
</dbReference>
<evidence type="ECO:0000256" key="7">
    <source>
        <dbReference type="SAM" id="Coils"/>
    </source>
</evidence>
<keyword evidence="4" id="KW-0547">Nucleotide-binding</keyword>
<evidence type="ECO:0000313" key="11">
    <source>
        <dbReference type="EMBL" id="KAG8090605.1"/>
    </source>
</evidence>
<evidence type="ECO:0000256" key="6">
    <source>
        <dbReference type="ARBA" id="ARBA00023054"/>
    </source>
</evidence>